<reference evidence="9 10" key="1">
    <citation type="journal article" date="2021" name="Nat. Plants">
        <title>The Taxus genome provides insights into paclitaxel biosynthesis.</title>
        <authorList>
            <person name="Xiong X."/>
            <person name="Gou J."/>
            <person name="Liao Q."/>
            <person name="Li Y."/>
            <person name="Zhou Q."/>
            <person name="Bi G."/>
            <person name="Li C."/>
            <person name="Du R."/>
            <person name="Wang X."/>
            <person name="Sun T."/>
            <person name="Guo L."/>
            <person name="Liang H."/>
            <person name="Lu P."/>
            <person name="Wu Y."/>
            <person name="Zhang Z."/>
            <person name="Ro D.K."/>
            <person name="Shang Y."/>
            <person name="Huang S."/>
            <person name="Yan J."/>
        </authorList>
    </citation>
    <scope>NUCLEOTIDE SEQUENCE [LARGE SCALE GENOMIC DNA]</scope>
    <source>
        <strain evidence="9">Ta-2019</strain>
    </source>
</reference>
<keyword evidence="1" id="KW-0813">Transport</keyword>
<comment type="caution">
    <text evidence="9">The sequence shown here is derived from an EMBL/GenBank/DDBJ whole genome shotgun (WGS) entry which is preliminary data.</text>
</comment>
<feature type="compositionally biased region" description="Polar residues" evidence="6">
    <location>
        <begin position="31"/>
        <end position="40"/>
    </location>
</feature>
<dbReference type="Proteomes" id="UP000824469">
    <property type="component" value="Unassembled WGS sequence"/>
</dbReference>
<keyword evidence="4" id="KW-0249">Electron transport</keyword>
<evidence type="ECO:0000256" key="2">
    <source>
        <dbReference type="ARBA" id="ARBA00022617"/>
    </source>
</evidence>
<dbReference type="PANTHER" id="PTHR36044:SF1">
    <property type="entry name" value="HEME BINDING PROTEIN"/>
    <property type="match status" value="1"/>
</dbReference>
<dbReference type="AlphaFoldDB" id="A0AA38C1E7"/>
<keyword evidence="2" id="KW-0349">Heme</keyword>
<dbReference type="PANTHER" id="PTHR36044">
    <property type="entry name" value="HEME BINDING PROTEIN"/>
    <property type="match status" value="1"/>
</dbReference>
<feature type="non-terminal residue" evidence="9">
    <location>
        <position position="184"/>
    </location>
</feature>
<feature type="transmembrane region" description="Helical" evidence="7">
    <location>
        <begin position="162"/>
        <end position="183"/>
    </location>
</feature>
<keyword evidence="5" id="KW-0408">Iron</keyword>
<dbReference type="GO" id="GO:0020037">
    <property type="term" value="F:heme binding"/>
    <property type="evidence" value="ECO:0007669"/>
    <property type="project" value="InterPro"/>
</dbReference>
<gene>
    <name evidence="9" type="ORF">KI387_043592</name>
</gene>
<feature type="domain" description="Cytochrome c-552/DMSO reductase-like haem-binding" evidence="8">
    <location>
        <begin position="75"/>
        <end position="134"/>
    </location>
</feature>
<organism evidence="9 10">
    <name type="scientific">Taxus chinensis</name>
    <name type="common">Chinese yew</name>
    <name type="synonym">Taxus wallichiana var. chinensis</name>
    <dbReference type="NCBI Taxonomy" id="29808"/>
    <lineage>
        <taxon>Eukaryota</taxon>
        <taxon>Viridiplantae</taxon>
        <taxon>Streptophyta</taxon>
        <taxon>Embryophyta</taxon>
        <taxon>Tracheophyta</taxon>
        <taxon>Spermatophyta</taxon>
        <taxon>Pinopsida</taxon>
        <taxon>Pinidae</taxon>
        <taxon>Conifers II</taxon>
        <taxon>Cupressales</taxon>
        <taxon>Taxaceae</taxon>
        <taxon>Taxus</taxon>
    </lineage>
</organism>
<dbReference type="GO" id="GO:0046872">
    <property type="term" value="F:metal ion binding"/>
    <property type="evidence" value="ECO:0007669"/>
    <property type="project" value="UniProtKB-KW"/>
</dbReference>
<evidence type="ECO:0000256" key="4">
    <source>
        <dbReference type="ARBA" id="ARBA00022982"/>
    </source>
</evidence>
<dbReference type="EMBL" id="JAHRHJ020003765">
    <property type="protein sequence ID" value="KAH9291211.1"/>
    <property type="molecule type" value="Genomic_DNA"/>
</dbReference>
<evidence type="ECO:0000313" key="9">
    <source>
        <dbReference type="EMBL" id="KAH9291211.1"/>
    </source>
</evidence>
<keyword evidence="7" id="KW-0472">Membrane</keyword>
<evidence type="ECO:0000313" key="10">
    <source>
        <dbReference type="Proteomes" id="UP000824469"/>
    </source>
</evidence>
<evidence type="ECO:0000259" key="8">
    <source>
        <dbReference type="Pfam" id="PF09459"/>
    </source>
</evidence>
<keyword evidence="10" id="KW-1185">Reference proteome</keyword>
<dbReference type="CDD" id="cd00241">
    <property type="entry name" value="DOMON_like"/>
    <property type="match status" value="1"/>
</dbReference>
<accession>A0AA38C1E7</accession>
<evidence type="ECO:0000256" key="5">
    <source>
        <dbReference type="ARBA" id="ARBA00023004"/>
    </source>
</evidence>
<evidence type="ECO:0000256" key="1">
    <source>
        <dbReference type="ARBA" id="ARBA00022448"/>
    </source>
</evidence>
<name>A0AA38C1E7_TAXCH</name>
<keyword evidence="7" id="KW-0812">Transmembrane</keyword>
<keyword evidence="3" id="KW-0479">Metal-binding</keyword>
<evidence type="ECO:0000256" key="6">
    <source>
        <dbReference type="SAM" id="MobiDB-lite"/>
    </source>
</evidence>
<sequence length="184" mass="20380">MKMQGKTPRGSKHFNVSPVSSKKSGEDANPEGTTQFTLSTCKEKQEGKSKLLIRGDQDTTDTLSIFVVRLLESASPYSSPNSDGTYTFEFSRPLRTMDRLQQDVQFVIGEEHKFSAAFWYPVNGNPWTASGHYSVNCDWVTLKIIPAVKESRALSSARDFNSLNVISLILSLAAFGASLFIGWT</sequence>
<keyword evidence="7" id="KW-1133">Transmembrane helix</keyword>
<evidence type="ECO:0000256" key="3">
    <source>
        <dbReference type="ARBA" id="ARBA00022723"/>
    </source>
</evidence>
<protein>
    <recommendedName>
        <fullName evidence="8">Cytochrome c-552/DMSO reductase-like haem-binding domain-containing protein</fullName>
    </recommendedName>
</protein>
<dbReference type="InterPro" id="IPR019020">
    <property type="entry name" value="Cyt-c552/DMSO_Rdtase_haem-bd"/>
</dbReference>
<dbReference type="Pfam" id="PF09459">
    <property type="entry name" value="EB_dh"/>
    <property type="match status" value="1"/>
</dbReference>
<dbReference type="Gene3D" id="2.60.40.1190">
    <property type="match status" value="1"/>
</dbReference>
<feature type="region of interest" description="Disordered" evidence="6">
    <location>
        <begin position="1"/>
        <end position="40"/>
    </location>
</feature>
<proteinExistence type="predicted"/>
<evidence type="ECO:0000256" key="7">
    <source>
        <dbReference type="SAM" id="Phobius"/>
    </source>
</evidence>